<dbReference type="AlphaFoldDB" id="A0A1M7JUL3"/>
<dbReference type="SMART" id="SM00448">
    <property type="entry name" value="REC"/>
    <property type="match status" value="1"/>
</dbReference>
<keyword evidence="7" id="KW-0597">Phosphoprotein</keyword>
<keyword evidence="2" id="KW-0963">Cytoplasm</keyword>
<feature type="modified residue" description="4-aspartylphosphate" evidence="7">
    <location>
        <position position="59"/>
    </location>
</feature>
<reference evidence="9 10" key="1">
    <citation type="submission" date="2016-11" db="EMBL/GenBank/DDBJ databases">
        <authorList>
            <person name="Jaros S."/>
            <person name="Januszkiewicz K."/>
            <person name="Wedrychowicz H."/>
        </authorList>
    </citation>
    <scope>NUCLEOTIDE SEQUENCE [LARGE SCALE GENOMIC DNA]</scope>
    <source>
        <strain evidence="9 10">DSM 15930</strain>
    </source>
</reference>
<comment type="function">
    <text evidence="6">Required for high-level post-exponential phase expression of a series of secreted proteins.</text>
</comment>
<dbReference type="PANTHER" id="PTHR37299">
    <property type="entry name" value="TRANSCRIPTIONAL REGULATOR-RELATED"/>
    <property type="match status" value="1"/>
</dbReference>
<dbReference type="Pfam" id="PF00072">
    <property type="entry name" value="Response_reg"/>
    <property type="match status" value="1"/>
</dbReference>
<name>A0A1M7JUL3_9FIRM</name>
<dbReference type="SUPFAM" id="SSF52172">
    <property type="entry name" value="CheY-like"/>
    <property type="match status" value="1"/>
</dbReference>
<sequence length="237" mass="27416">MKYCIAVCDDETMMLKINEVYISEIAKKHNLDIDLKCFESGEELVEYAKKHRVDIAFLDINMKQISGISAAVQLKKLYNDMVTIFITGHAEFALEAFEAEAIGYLVKPLDPKKLEKWIIKAVNQIIMQKSKIVSTMITIVEDNVKKKIPQYKIIYIEKEHNQCAIHTTDSVHYCYLTITNMIEKLEKMFYQINQGTIVNKNYITTIESNEVVLKNSMSFTLGRKFSKIVKEQYYGGK</sequence>
<dbReference type="GO" id="GO:0003677">
    <property type="term" value="F:DNA binding"/>
    <property type="evidence" value="ECO:0007669"/>
    <property type="project" value="InterPro"/>
</dbReference>
<keyword evidence="3" id="KW-0902">Two-component regulatory system</keyword>
<evidence type="ECO:0000256" key="1">
    <source>
        <dbReference type="ARBA" id="ARBA00018672"/>
    </source>
</evidence>
<dbReference type="Gene3D" id="3.40.50.2300">
    <property type="match status" value="1"/>
</dbReference>
<evidence type="ECO:0000256" key="2">
    <source>
        <dbReference type="ARBA" id="ARBA00022490"/>
    </source>
</evidence>
<dbReference type="PANTHER" id="PTHR37299:SF3">
    <property type="entry name" value="STAGE 0 SPORULATION PROTEIN A HOMOLOG"/>
    <property type="match status" value="1"/>
</dbReference>
<keyword evidence="10" id="KW-1185">Reference proteome</keyword>
<proteinExistence type="predicted"/>
<evidence type="ECO:0000313" key="9">
    <source>
        <dbReference type="EMBL" id="SHM56800.1"/>
    </source>
</evidence>
<evidence type="ECO:0000313" key="10">
    <source>
        <dbReference type="Proteomes" id="UP000184038"/>
    </source>
</evidence>
<protein>
    <recommendedName>
        <fullName evidence="1">Stage 0 sporulation protein A homolog</fullName>
    </recommendedName>
</protein>
<comment type="function">
    <text evidence="5">May play the central regulatory role in sporulation. It may be an element of the effector pathway responsible for the activation of sporulation genes in response to nutritional stress. Spo0A may act in concert with spo0H (a sigma factor) to control the expression of some genes that are critical to the sporulation process.</text>
</comment>
<dbReference type="InterPro" id="IPR001789">
    <property type="entry name" value="Sig_transdc_resp-reg_receiver"/>
</dbReference>
<dbReference type="InterPro" id="IPR007492">
    <property type="entry name" value="LytTR_DNA-bd_dom"/>
</dbReference>
<organism evidence="9 10">
    <name type="scientific">Anaerosporobacter mobilis DSM 15930</name>
    <dbReference type="NCBI Taxonomy" id="1120996"/>
    <lineage>
        <taxon>Bacteria</taxon>
        <taxon>Bacillati</taxon>
        <taxon>Bacillota</taxon>
        <taxon>Clostridia</taxon>
        <taxon>Lachnospirales</taxon>
        <taxon>Lachnospiraceae</taxon>
        <taxon>Anaerosporobacter</taxon>
    </lineage>
</organism>
<dbReference type="Gene3D" id="2.40.50.1020">
    <property type="entry name" value="LytTr DNA-binding domain"/>
    <property type="match status" value="1"/>
</dbReference>
<dbReference type="STRING" id="1120996.SAMN02746066_02426"/>
<dbReference type="PROSITE" id="PS50110">
    <property type="entry name" value="RESPONSE_REGULATORY"/>
    <property type="match status" value="1"/>
</dbReference>
<dbReference type="GO" id="GO:0000156">
    <property type="term" value="F:phosphorelay response regulator activity"/>
    <property type="evidence" value="ECO:0007669"/>
    <property type="project" value="InterPro"/>
</dbReference>
<evidence type="ECO:0000256" key="6">
    <source>
        <dbReference type="ARBA" id="ARBA00037164"/>
    </source>
</evidence>
<accession>A0A1M7JUL3</accession>
<dbReference type="OrthoDB" id="9802383at2"/>
<dbReference type="Pfam" id="PF04397">
    <property type="entry name" value="LytTR"/>
    <property type="match status" value="1"/>
</dbReference>
<dbReference type="RefSeq" id="WP_073288011.1">
    <property type="nucleotide sequence ID" value="NZ_FRCP01000012.1"/>
</dbReference>
<evidence type="ECO:0000259" key="8">
    <source>
        <dbReference type="PROSITE" id="PS50110"/>
    </source>
</evidence>
<dbReference type="EMBL" id="FRCP01000012">
    <property type="protein sequence ID" value="SHM56800.1"/>
    <property type="molecule type" value="Genomic_DNA"/>
</dbReference>
<feature type="domain" description="Response regulatory" evidence="8">
    <location>
        <begin position="4"/>
        <end position="122"/>
    </location>
</feature>
<evidence type="ECO:0000256" key="7">
    <source>
        <dbReference type="PROSITE-ProRule" id="PRU00169"/>
    </source>
</evidence>
<evidence type="ECO:0000256" key="3">
    <source>
        <dbReference type="ARBA" id="ARBA00023012"/>
    </source>
</evidence>
<evidence type="ECO:0000256" key="4">
    <source>
        <dbReference type="ARBA" id="ARBA00023159"/>
    </source>
</evidence>
<dbReference type="InterPro" id="IPR011006">
    <property type="entry name" value="CheY-like_superfamily"/>
</dbReference>
<keyword evidence="4" id="KW-0010">Activator</keyword>
<dbReference type="SMART" id="SM00850">
    <property type="entry name" value="LytTR"/>
    <property type="match status" value="1"/>
</dbReference>
<dbReference type="InterPro" id="IPR046947">
    <property type="entry name" value="LytR-like"/>
</dbReference>
<dbReference type="Proteomes" id="UP000184038">
    <property type="component" value="Unassembled WGS sequence"/>
</dbReference>
<evidence type="ECO:0000256" key="5">
    <source>
        <dbReference type="ARBA" id="ARBA00024867"/>
    </source>
</evidence>
<gene>
    <name evidence="9" type="ORF">SAMN02746066_02426</name>
</gene>